<dbReference type="RefSeq" id="WP_223469989.1">
    <property type="nucleotide sequence ID" value="NZ_JAFBIL020000008.1"/>
</dbReference>
<feature type="domain" description="PLD phosphodiesterase" evidence="1">
    <location>
        <begin position="161"/>
        <end position="188"/>
    </location>
</feature>
<protein>
    <submittedName>
        <fullName evidence="2">Phospholipase D family protein</fullName>
    </submittedName>
</protein>
<dbReference type="EMBL" id="JAFBIL020000008">
    <property type="protein sequence ID" value="MBZ2209535.1"/>
    <property type="molecule type" value="Genomic_DNA"/>
</dbReference>
<dbReference type="InterPro" id="IPR001736">
    <property type="entry name" value="PLipase_D/transphosphatidylase"/>
</dbReference>
<keyword evidence="3" id="KW-1185">Reference proteome</keyword>
<dbReference type="SUPFAM" id="SSF56024">
    <property type="entry name" value="Phospholipase D/nuclease"/>
    <property type="match status" value="2"/>
</dbReference>
<dbReference type="PANTHER" id="PTHR21248">
    <property type="entry name" value="CARDIOLIPIN SYNTHASE"/>
    <property type="match status" value="1"/>
</dbReference>
<organism evidence="2 3">
    <name type="scientific">Massilia soli</name>
    <dbReference type="NCBI Taxonomy" id="2792854"/>
    <lineage>
        <taxon>Bacteria</taxon>
        <taxon>Pseudomonadati</taxon>
        <taxon>Pseudomonadota</taxon>
        <taxon>Betaproteobacteria</taxon>
        <taxon>Burkholderiales</taxon>
        <taxon>Oxalobacteraceae</taxon>
        <taxon>Telluria group</taxon>
        <taxon>Massilia</taxon>
    </lineage>
</organism>
<dbReference type="Pfam" id="PF13091">
    <property type="entry name" value="PLDc_2"/>
    <property type="match status" value="2"/>
</dbReference>
<evidence type="ECO:0000259" key="1">
    <source>
        <dbReference type="PROSITE" id="PS50035"/>
    </source>
</evidence>
<name>A0ABS7SUD1_9BURK</name>
<proteinExistence type="predicted"/>
<dbReference type="PANTHER" id="PTHR21248:SF12">
    <property type="entry name" value="CARDIOLIPIN SYNTHASE C"/>
    <property type="match status" value="1"/>
</dbReference>
<dbReference type="InterPro" id="IPR025202">
    <property type="entry name" value="PLD-like_dom"/>
</dbReference>
<comment type="caution">
    <text evidence="2">The sequence shown here is derived from an EMBL/GenBank/DDBJ whole genome shotgun (WGS) entry which is preliminary data.</text>
</comment>
<evidence type="ECO:0000313" key="3">
    <source>
        <dbReference type="Proteomes" id="UP000809349"/>
    </source>
</evidence>
<accession>A0ABS7SUD1</accession>
<dbReference type="Proteomes" id="UP000809349">
    <property type="component" value="Unassembled WGS sequence"/>
</dbReference>
<dbReference type="CDD" id="cd09111">
    <property type="entry name" value="PLDc_ymdC_like_1"/>
    <property type="match status" value="1"/>
</dbReference>
<evidence type="ECO:0000313" key="2">
    <source>
        <dbReference type="EMBL" id="MBZ2209535.1"/>
    </source>
</evidence>
<feature type="domain" description="PLD phosphodiesterase" evidence="1">
    <location>
        <begin position="401"/>
        <end position="428"/>
    </location>
</feature>
<dbReference type="SMART" id="SM00155">
    <property type="entry name" value="PLDc"/>
    <property type="match status" value="2"/>
</dbReference>
<gene>
    <name evidence="2" type="ORF">I4X03_019890</name>
</gene>
<dbReference type="PROSITE" id="PS50035">
    <property type="entry name" value="PLD"/>
    <property type="match status" value="2"/>
</dbReference>
<dbReference type="CDD" id="cd09113">
    <property type="entry name" value="PLDc_ymdC_like_2"/>
    <property type="match status" value="1"/>
</dbReference>
<dbReference type="Gene3D" id="3.30.870.10">
    <property type="entry name" value="Endonuclease Chain A"/>
    <property type="match status" value="2"/>
</dbReference>
<sequence length="510" mass="54624">MNHIAALCLLVVLLGGCVGLPPQDGRAVSSADLDTGATLLGRAVAPLAAANPGKSGIFPLADAHNAFAARAALARAAERTLDIQYYIWRNDMTGSLLFGALRRAADRGVRVRLLLDDNNTSGLDATLAALDAHRNIEVRLFNPFVVRSMRVHGFLTDFGRANRRMHNKSFTADSQATVVGGRNIGDAYFGADGHMLFADLDVMAVGPVVTEVARDFDRYWNSHSSYGVGQLLPPASQQSIDQLAAAAGALERSDPALGYVRTIGDAAFFNDLAAGKLAFEWAVTRMVSDDPAKGLGKARPGTLILDKIRETMGQPVAELNLISPYFVPTGAGVEAFEAMAGKGVRIRVLTNALEATDVAAVHSGYAKYRKRLLEAGVALYELRRLSPNAPARPGIGASGSSASSLHSKTFAIDRTRVFVGSFNFDPRSARLNTEMGFVIDSPGMAGRIAGAFDERIPAAAYEVRLAADGKLYWQERRGQTSVRHAVEPGTSFGQRAAVWFLSLLPIDWLL</sequence>
<reference evidence="2 3" key="1">
    <citation type="submission" date="2021-08" db="EMBL/GenBank/DDBJ databases">
        <title>Massilia sp. R798.</title>
        <authorList>
            <person name="Baek J.H."/>
            <person name="Jung H.S."/>
            <person name="Kim K.R."/>
            <person name="Jeon C.O."/>
        </authorList>
    </citation>
    <scope>NUCLEOTIDE SEQUENCE [LARGE SCALE GENOMIC DNA]</scope>
    <source>
        <strain evidence="2 3">R798</strain>
    </source>
</reference>